<evidence type="ECO:0000256" key="1">
    <source>
        <dbReference type="SAM" id="MobiDB-lite"/>
    </source>
</evidence>
<dbReference type="AlphaFoldDB" id="A0A8H4RB89"/>
<accession>A0A8H4RB89</accession>
<feature type="compositionally biased region" description="Low complexity" evidence="1">
    <location>
        <begin position="41"/>
        <end position="61"/>
    </location>
</feature>
<evidence type="ECO:0000313" key="2">
    <source>
        <dbReference type="EMBL" id="KAF4626318.1"/>
    </source>
</evidence>
<feature type="compositionally biased region" description="Polar residues" evidence="1">
    <location>
        <begin position="1"/>
        <end position="14"/>
    </location>
</feature>
<keyword evidence="3" id="KW-1185">Reference proteome</keyword>
<organism evidence="2 3">
    <name type="scientific">Cudoniella acicularis</name>
    <dbReference type="NCBI Taxonomy" id="354080"/>
    <lineage>
        <taxon>Eukaryota</taxon>
        <taxon>Fungi</taxon>
        <taxon>Dikarya</taxon>
        <taxon>Ascomycota</taxon>
        <taxon>Pezizomycotina</taxon>
        <taxon>Leotiomycetes</taxon>
        <taxon>Helotiales</taxon>
        <taxon>Tricladiaceae</taxon>
        <taxon>Cudoniella</taxon>
    </lineage>
</organism>
<reference evidence="2 3" key="1">
    <citation type="submission" date="2020-03" db="EMBL/GenBank/DDBJ databases">
        <title>Draft Genome Sequence of Cudoniella acicularis.</title>
        <authorList>
            <person name="Buettner E."/>
            <person name="Kellner H."/>
        </authorList>
    </citation>
    <scope>NUCLEOTIDE SEQUENCE [LARGE SCALE GENOMIC DNA]</scope>
    <source>
        <strain evidence="2 3">DSM 108380</strain>
    </source>
</reference>
<protein>
    <submittedName>
        <fullName evidence="2">Uncharacterized protein</fullName>
    </submittedName>
</protein>
<feature type="region of interest" description="Disordered" evidence="1">
    <location>
        <begin position="1"/>
        <end position="88"/>
    </location>
</feature>
<dbReference type="Proteomes" id="UP000566819">
    <property type="component" value="Unassembled WGS sequence"/>
</dbReference>
<name>A0A8H4RB89_9HELO</name>
<comment type="caution">
    <text evidence="2">The sequence shown here is derived from an EMBL/GenBank/DDBJ whole genome shotgun (WGS) entry which is preliminary data.</text>
</comment>
<gene>
    <name evidence="2" type="ORF">G7Y89_g11840</name>
</gene>
<sequence>MSSPPGNQTATARNKQADATDPGISISFLTSIHASTPPSPNSTSKNDTSTANATSTPPSTSGILAPHANDAPTPVNTPYRRQRRDTHELNITTRYYNTVNGPSVLATSFGSRIFAYEWEGIENEPIRAGFSLDVF</sequence>
<proteinExistence type="predicted"/>
<dbReference type="EMBL" id="JAAMPI010001176">
    <property type="protein sequence ID" value="KAF4626318.1"/>
    <property type="molecule type" value="Genomic_DNA"/>
</dbReference>
<evidence type="ECO:0000313" key="3">
    <source>
        <dbReference type="Proteomes" id="UP000566819"/>
    </source>
</evidence>